<dbReference type="Proteomes" id="UP000189661">
    <property type="component" value="Chromosome"/>
</dbReference>
<organism evidence="5 6">
    <name type="scientific">Planococcus faecalis</name>
    <dbReference type="NCBI Taxonomy" id="1598147"/>
    <lineage>
        <taxon>Bacteria</taxon>
        <taxon>Bacillati</taxon>
        <taxon>Bacillota</taxon>
        <taxon>Bacilli</taxon>
        <taxon>Bacillales</taxon>
        <taxon>Caryophanaceae</taxon>
        <taxon>Planococcus</taxon>
    </lineage>
</organism>
<evidence type="ECO:0000313" key="6">
    <source>
        <dbReference type="Proteomes" id="UP000189661"/>
    </source>
</evidence>
<dbReference type="Pfam" id="PF04865">
    <property type="entry name" value="Baseplate_J"/>
    <property type="match status" value="1"/>
</dbReference>
<dbReference type="EMBL" id="CP019401">
    <property type="protein sequence ID" value="AQU79710.1"/>
    <property type="molecule type" value="Genomic_DNA"/>
</dbReference>
<evidence type="ECO:0000313" key="5">
    <source>
        <dbReference type="EMBL" id="AQU79710.1"/>
    </source>
</evidence>
<evidence type="ECO:0008006" key="7">
    <source>
        <dbReference type="Google" id="ProtNLM"/>
    </source>
</evidence>
<proteinExistence type="inferred from homology"/>
<dbReference type="PANTHER" id="PTHR37829">
    <property type="entry name" value="PHAGE-LIKE ELEMENT PBSX PROTEIN XKDT"/>
    <property type="match status" value="1"/>
</dbReference>
<keyword evidence="6" id="KW-1185">Reference proteome</keyword>
<dbReference type="Pfam" id="PF26078">
    <property type="entry name" value="Baseplate_J_M"/>
    <property type="match status" value="1"/>
</dbReference>
<evidence type="ECO:0000256" key="1">
    <source>
        <dbReference type="ARBA" id="ARBA00038087"/>
    </source>
</evidence>
<protein>
    <recommendedName>
        <fullName evidence="7">Baseplate J/gp47 family protein</fullName>
    </recommendedName>
</protein>
<gene>
    <name evidence="5" type="ORF">AJGP001_10740</name>
</gene>
<feature type="domain" description="Baseplate J-like C-terminal" evidence="4">
    <location>
        <begin position="275"/>
        <end position="359"/>
    </location>
</feature>
<dbReference type="InterPro" id="IPR058531">
    <property type="entry name" value="Baseplate_J_M"/>
</dbReference>
<name>A0ABN4XLV0_9BACL</name>
<dbReference type="InterPro" id="IPR006949">
    <property type="entry name" value="Barrel_Baseplate_J-like"/>
</dbReference>
<feature type="domain" description="Baseplate protein J-like barrel" evidence="2">
    <location>
        <begin position="95"/>
        <end position="176"/>
    </location>
</feature>
<comment type="similarity">
    <text evidence="1">Belongs to the Mu gp47/PBSX XkdT family.</text>
</comment>
<evidence type="ECO:0000259" key="4">
    <source>
        <dbReference type="Pfam" id="PF26079"/>
    </source>
</evidence>
<dbReference type="PANTHER" id="PTHR37829:SF3">
    <property type="entry name" value="PROTEIN JAYE-RELATED"/>
    <property type="match status" value="1"/>
</dbReference>
<accession>A0ABN4XLV0</accession>
<dbReference type="InterPro" id="IPR052399">
    <property type="entry name" value="Phage_Baseplate_Assmbl_Protein"/>
</dbReference>
<evidence type="ECO:0000259" key="2">
    <source>
        <dbReference type="Pfam" id="PF04865"/>
    </source>
</evidence>
<evidence type="ECO:0000259" key="3">
    <source>
        <dbReference type="Pfam" id="PF26078"/>
    </source>
</evidence>
<sequence>MNYEMNDELSAQILTNLLDNTDPTIDVREGSPMYTLQAPVADEFSNLYAEFQAVRDETFIIDEAGEISMFGNRLDKWVAMFGMVRKSGGKSTGIVKITADEDTLVPSGTELYAPATFNVSFITIQDVIATVSGTDVAVVAVFEGADGNVSSNSISGVVGNLEGIISVTNPIETVNGFDEESDEELGSRYINYMRRPAASGNANDYYQWATSIAGIQDALVIPVWNGPGTVKVKLLNSEHRAPSQLKIQEVVDYIELNRPIDANAITVEGADEILINVSADVTVTSDIQAITDDFKLVLTQHLNELDFGKGDLLRVTRVQNILLDTEGVTDFTNFAINTGTSNVSIPTGAIAVLGTVTLNEVV</sequence>
<dbReference type="InterPro" id="IPR058530">
    <property type="entry name" value="Baseplate_J-like_C"/>
</dbReference>
<feature type="domain" description="Baseplate J-like central" evidence="3">
    <location>
        <begin position="198"/>
        <end position="264"/>
    </location>
</feature>
<dbReference type="RefSeq" id="WP_078080530.1">
    <property type="nucleotide sequence ID" value="NZ_CP019401.1"/>
</dbReference>
<dbReference type="Pfam" id="PF26079">
    <property type="entry name" value="Baseplate_J_C"/>
    <property type="match status" value="1"/>
</dbReference>
<reference evidence="5 6" key="1">
    <citation type="submission" date="2017-01" db="EMBL/GenBank/DDBJ databases">
        <title>Planococcus faecalis genome complete sequence.</title>
        <authorList>
            <person name="Lee P.C."/>
        </authorList>
    </citation>
    <scope>NUCLEOTIDE SEQUENCE [LARGE SCALE GENOMIC DNA]</scope>
    <source>
        <strain evidence="5 6">AJ003</strain>
    </source>
</reference>